<accession>A0A5E4NCH4</accession>
<evidence type="ECO:0000313" key="2">
    <source>
        <dbReference type="EMBL" id="VVC42409.1"/>
    </source>
</evidence>
<name>A0A5E4NCH4_9HEMI</name>
<dbReference type="OrthoDB" id="6628413at2759"/>
<keyword evidence="1" id="KW-0732">Signal</keyword>
<sequence>MRTLIISLFLCCAPTPPNASARDGGPEYRDIERTVGALKRIVEADVWKNDLSTRDVLFKGKITRLEDRPIKFPAEQTGSDSESDDGLADRNAEDFVNRKTLMKVSETSKLMYTALGCKFSDLIVETLRHFAKINTECQNIELTRSAEKCVNGAVAVLIAHKRYFVKMMYNLFVFADAFPNLKFADQTLVKSLMSVNSYLHYLGKNERYRGDVKLNPHKKVLAQMINLVERSRCRKCPVIHDRLYFPRRKGEIPISKQAVNDDFESTIRGILSPVTRQLESYYEDIDVTSLITPDAASSSDRRPYDDGMYDTENVLLGFVFDARYDDYTAYSAVGTVELKQSVRYVNIGHRNSSRTNVVAAMSIKSANNIINPSVPNSASDRRNKAKTLLIDVYQKAARDYDLEAMYDYQTLLVTVVGELFSAQFYHFFNESAGKCYGSPEGDGFLALLQLVTVYGVFVNVLLPDNFPPDRANAARRLYGLVTRDLEHFSVLSADTLAGHRENVRIIDNWHSQEFVEKLKHISLNRLISNVVHHENFDGFRRLFRLFLGEPNTLRGYRMHNENDGDEEGKTTGPVCLSAYKLRQSMFLLQILMFGHAKKLVPHRQLNGTDFAVLTAVDGVNEKLANAYDRYAYDYDEIKAILVPVSMRLRNVKIDDGDGYNNCLLTQYCLLTANLLEHFEINNCTLIHFSDEMYAELTDDRGLFVYDGQQRAVDFNVAFVNEFFAVDTREPSVLDALLPDRRIAHNTSPSTTTWWVHRYFPDGIFVVYNGSFNSNKINWDGTVVTMNSALKTVTDSDVIEYGHLVRYQLVRLEWSVHSVFKKMLYVANHVRDYPLEPTGAGSDETVGLLTIKNDISTIQNLSFPVPIRTFLLPIFSEFTRMIDAIFDGPNDGENVERLICNCISTIEEQSRYLCAIVARDDSAGGNDTSEDIRNDGLPKPTIISLGRIHCELLDDREYLTAVLKPSAGFNANIISHNDFFYIY</sequence>
<evidence type="ECO:0000256" key="1">
    <source>
        <dbReference type="SAM" id="SignalP"/>
    </source>
</evidence>
<gene>
    <name evidence="2" type="ORF">CINCED_3A014635</name>
</gene>
<evidence type="ECO:0000313" key="3">
    <source>
        <dbReference type="Proteomes" id="UP000325440"/>
    </source>
</evidence>
<dbReference type="Proteomes" id="UP000325440">
    <property type="component" value="Unassembled WGS sequence"/>
</dbReference>
<dbReference type="EMBL" id="CABPRJ010001951">
    <property type="protein sequence ID" value="VVC42409.1"/>
    <property type="molecule type" value="Genomic_DNA"/>
</dbReference>
<dbReference type="AlphaFoldDB" id="A0A5E4NCH4"/>
<protein>
    <submittedName>
        <fullName evidence="2">Uncharacterized protein</fullName>
    </submittedName>
</protein>
<feature type="chain" id="PRO_5022762464" evidence="1">
    <location>
        <begin position="22"/>
        <end position="982"/>
    </location>
</feature>
<proteinExistence type="predicted"/>
<keyword evidence="3" id="KW-1185">Reference proteome</keyword>
<reference evidence="2 3" key="1">
    <citation type="submission" date="2019-08" db="EMBL/GenBank/DDBJ databases">
        <authorList>
            <person name="Alioto T."/>
            <person name="Alioto T."/>
            <person name="Gomez Garrido J."/>
        </authorList>
    </citation>
    <scope>NUCLEOTIDE SEQUENCE [LARGE SCALE GENOMIC DNA]</scope>
</reference>
<feature type="signal peptide" evidence="1">
    <location>
        <begin position="1"/>
        <end position="21"/>
    </location>
</feature>
<organism evidence="2 3">
    <name type="scientific">Cinara cedri</name>
    <dbReference type="NCBI Taxonomy" id="506608"/>
    <lineage>
        <taxon>Eukaryota</taxon>
        <taxon>Metazoa</taxon>
        <taxon>Ecdysozoa</taxon>
        <taxon>Arthropoda</taxon>
        <taxon>Hexapoda</taxon>
        <taxon>Insecta</taxon>
        <taxon>Pterygota</taxon>
        <taxon>Neoptera</taxon>
        <taxon>Paraneoptera</taxon>
        <taxon>Hemiptera</taxon>
        <taxon>Sternorrhyncha</taxon>
        <taxon>Aphidomorpha</taxon>
        <taxon>Aphidoidea</taxon>
        <taxon>Aphididae</taxon>
        <taxon>Lachninae</taxon>
        <taxon>Cinara</taxon>
    </lineage>
</organism>